<organism evidence="2 3">
    <name type="scientific">Streptomyces rhizosphaericus</name>
    <dbReference type="NCBI Taxonomy" id="114699"/>
    <lineage>
        <taxon>Bacteria</taxon>
        <taxon>Bacillati</taxon>
        <taxon>Actinomycetota</taxon>
        <taxon>Actinomycetes</taxon>
        <taxon>Kitasatosporales</taxon>
        <taxon>Streptomycetaceae</taxon>
        <taxon>Streptomyces</taxon>
        <taxon>Streptomyces violaceusniger group</taxon>
    </lineage>
</organism>
<protein>
    <recommendedName>
        <fullName evidence="1">WCX domain-containing protein</fullName>
    </recommendedName>
</protein>
<dbReference type="Proteomes" id="UP001500418">
    <property type="component" value="Unassembled WGS sequence"/>
</dbReference>
<evidence type="ECO:0000313" key="2">
    <source>
        <dbReference type="EMBL" id="GAA0918579.1"/>
    </source>
</evidence>
<dbReference type="EMBL" id="BAAAID010000004">
    <property type="protein sequence ID" value="GAA0918579.1"/>
    <property type="molecule type" value="Genomic_DNA"/>
</dbReference>
<dbReference type="Pfam" id="PF25583">
    <property type="entry name" value="WCX"/>
    <property type="match status" value="1"/>
</dbReference>
<name>A0ABN1NWX8_9ACTN</name>
<evidence type="ECO:0000313" key="3">
    <source>
        <dbReference type="Proteomes" id="UP001500418"/>
    </source>
</evidence>
<proteinExistence type="predicted"/>
<sequence>MTGAGSASGEVRTFRLDRIETASVLPGSFDVPEGFDPAARVLSGPAGVPYPHEVSLRVRGTADQVRHRLPPGLATVRELPAEPARDAAVSGEGEGGAWVRVELRAERLEWVPSVLAWLDLPFVIECPDALRDHVRALAGRLATCADAVVDAAEGAEPRAE</sequence>
<gene>
    <name evidence="2" type="ORF">GCM10009575_009770</name>
</gene>
<accession>A0ABN1NWX8</accession>
<dbReference type="InterPro" id="IPR057727">
    <property type="entry name" value="WCX_dom"/>
</dbReference>
<evidence type="ECO:0000259" key="1">
    <source>
        <dbReference type="Pfam" id="PF25583"/>
    </source>
</evidence>
<feature type="domain" description="WCX" evidence="1">
    <location>
        <begin position="51"/>
        <end position="142"/>
    </location>
</feature>
<reference evidence="2 3" key="1">
    <citation type="journal article" date="2019" name="Int. J. Syst. Evol. Microbiol.">
        <title>The Global Catalogue of Microorganisms (GCM) 10K type strain sequencing project: providing services to taxonomists for standard genome sequencing and annotation.</title>
        <authorList>
            <consortium name="The Broad Institute Genomics Platform"/>
            <consortium name="The Broad Institute Genome Sequencing Center for Infectious Disease"/>
            <person name="Wu L."/>
            <person name="Ma J."/>
        </authorList>
    </citation>
    <scope>NUCLEOTIDE SEQUENCE [LARGE SCALE GENOMIC DNA]</scope>
    <source>
        <strain evidence="2 3">JCM 11444</strain>
    </source>
</reference>
<comment type="caution">
    <text evidence="2">The sequence shown here is derived from an EMBL/GenBank/DDBJ whole genome shotgun (WGS) entry which is preliminary data.</text>
</comment>
<keyword evidence="3" id="KW-1185">Reference proteome</keyword>